<sequence>MSAAYVTNTKRNVRTVEAYRVMSLGQDMTVERESQLIALME</sequence>
<evidence type="ECO:0000313" key="2">
    <source>
        <dbReference type="Proteomes" id="UP000270034"/>
    </source>
</evidence>
<dbReference type="KEGG" id="aot:AcetOri_orf00920"/>
<dbReference type="Proteomes" id="UP000270034">
    <property type="component" value="Chromosome"/>
</dbReference>
<organism evidence="1 2">
    <name type="scientific">Acetobacter orientalis</name>
    <dbReference type="NCBI Taxonomy" id="146474"/>
    <lineage>
        <taxon>Bacteria</taxon>
        <taxon>Pseudomonadati</taxon>
        <taxon>Pseudomonadota</taxon>
        <taxon>Alphaproteobacteria</taxon>
        <taxon>Acetobacterales</taxon>
        <taxon>Acetobacteraceae</taxon>
        <taxon>Acetobacter</taxon>
    </lineage>
</organism>
<evidence type="ECO:0000313" key="1">
    <source>
        <dbReference type="EMBL" id="BBC78987.1"/>
    </source>
</evidence>
<dbReference type="EMBL" id="AP018515">
    <property type="protein sequence ID" value="BBC78987.1"/>
    <property type="molecule type" value="Genomic_DNA"/>
</dbReference>
<name>A0A2Z5ZFH2_9PROT</name>
<gene>
    <name evidence="1" type="ORF">AcetOrient_orf00920</name>
</gene>
<accession>A0A2Z5ZFH2</accession>
<proteinExistence type="predicted"/>
<protein>
    <submittedName>
        <fullName evidence="1">GGDEF domain-containing protein</fullName>
    </submittedName>
</protein>
<dbReference type="AlphaFoldDB" id="A0A2Z5ZFH2"/>
<reference evidence="1 2" key="1">
    <citation type="submission" date="2018-02" db="EMBL/GenBank/DDBJ databases">
        <title>Acetobacter orientalis genome.</title>
        <authorList>
            <person name="Nakashima N."/>
            <person name="Tamura T."/>
        </authorList>
    </citation>
    <scope>NUCLEOTIDE SEQUENCE [LARGE SCALE GENOMIC DNA]</scope>
    <source>
        <strain evidence="1 2">FAN1</strain>
    </source>
</reference>